<keyword evidence="2" id="KW-0472">Membrane</keyword>
<keyword evidence="2" id="KW-0812">Transmembrane</keyword>
<sequence length="220" mass="22904">MRKNFDSAAERRAAEDAPSIVRVSLRRPAETRSRAIFLDAAVCFMAAVVGSLAPQALNLLDLAPDKPVVANVDPESGKFIDRILVGGLQPLSWDDRKTPPPPAFLSAPALPAAVAETIEDAPRKVVAAVSKPVKEAQSVKKAERAPEKAAEAAPTTPVRVAAVDASAPNAKPEPVEEGLFAALTPSSVSTKLAPVGQRMWSGARSLGGSVVAGGLSWLGY</sequence>
<name>A0ABM8E9D6_9HYPH</name>
<gene>
    <name evidence="3" type="ORF">SS37A_21150</name>
</gene>
<accession>A0ABM8E9D6</accession>
<feature type="compositionally biased region" description="Basic and acidic residues" evidence="1">
    <location>
        <begin position="136"/>
        <end position="150"/>
    </location>
</feature>
<organism evidence="3 4">
    <name type="scientific">Methylocystis iwaonis</name>
    <dbReference type="NCBI Taxonomy" id="2885079"/>
    <lineage>
        <taxon>Bacteria</taxon>
        <taxon>Pseudomonadati</taxon>
        <taxon>Pseudomonadota</taxon>
        <taxon>Alphaproteobacteria</taxon>
        <taxon>Hyphomicrobiales</taxon>
        <taxon>Methylocystaceae</taxon>
        <taxon>Methylocystis</taxon>
    </lineage>
</organism>
<keyword evidence="4" id="KW-1185">Reference proteome</keyword>
<evidence type="ECO:0000313" key="3">
    <source>
        <dbReference type="EMBL" id="BDV34586.1"/>
    </source>
</evidence>
<dbReference type="RefSeq" id="WP_281927809.1">
    <property type="nucleotide sequence ID" value="NZ_AP027142.1"/>
</dbReference>
<evidence type="ECO:0000313" key="4">
    <source>
        <dbReference type="Proteomes" id="UP001317629"/>
    </source>
</evidence>
<evidence type="ECO:0000256" key="1">
    <source>
        <dbReference type="SAM" id="MobiDB-lite"/>
    </source>
</evidence>
<reference evidence="3 4" key="1">
    <citation type="journal article" date="2023" name="Int. J. Syst. Evol. Microbiol.">
        <title>Methylocystis iwaonis sp. nov., a type II methane-oxidizing bacterium from surface soil of a rice paddy field in Japan, and emended description of the genus Methylocystis (ex Whittenbury et al. 1970) Bowman et al. 1993.</title>
        <authorList>
            <person name="Kaise H."/>
            <person name="Sawadogo J.B."/>
            <person name="Alam M.S."/>
            <person name="Ueno C."/>
            <person name="Dianou D."/>
            <person name="Shinjo R."/>
            <person name="Asakawa S."/>
        </authorList>
    </citation>
    <scope>NUCLEOTIDE SEQUENCE [LARGE SCALE GENOMIC DNA]</scope>
    <source>
        <strain evidence="3 4">SS37A-Re</strain>
    </source>
</reference>
<proteinExistence type="predicted"/>
<feature type="transmembrane region" description="Helical" evidence="2">
    <location>
        <begin position="36"/>
        <end position="57"/>
    </location>
</feature>
<dbReference type="Proteomes" id="UP001317629">
    <property type="component" value="Chromosome"/>
</dbReference>
<keyword evidence="2" id="KW-1133">Transmembrane helix</keyword>
<evidence type="ECO:0000256" key="2">
    <source>
        <dbReference type="SAM" id="Phobius"/>
    </source>
</evidence>
<feature type="region of interest" description="Disordered" evidence="1">
    <location>
        <begin position="136"/>
        <end position="155"/>
    </location>
</feature>
<protein>
    <submittedName>
        <fullName evidence="3">Uncharacterized protein</fullName>
    </submittedName>
</protein>
<dbReference type="EMBL" id="AP027142">
    <property type="protein sequence ID" value="BDV34586.1"/>
    <property type="molecule type" value="Genomic_DNA"/>
</dbReference>